<organism evidence="1 2">
    <name type="scientific">Siculibacillus lacustris</name>
    <dbReference type="NCBI Taxonomy" id="1549641"/>
    <lineage>
        <taxon>Bacteria</taxon>
        <taxon>Pseudomonadati</taxon>
        <taxon>Pseudomonadota</taxon>
        <taxon>Alphaproteobacteria</taxon>
        <taxon>Hyphomicrobiales</taxon>
        <taxon>Ancalomicrobiaceae</taxon>
        <taxon>Siculibacillus</taxon>
    </lineage>
</organism>
<protein>
    <submittedName>
        <fullName evidence="1">Uncharacterized protein</fullName>
    </submittedName>
</protein>
<sequence length="137" mass="14252">MRIGTVVGALAFGGLVVVGAVTSADAAIKRVAKSGVVTEVGKSSYYAPRTCMGAAPPSIRVVTPPQHGVVSVTTGQDVLHVEGNCAGKPVTASFIFYRSDKGYHGPDGFAVEIDSEAYATRRIGTHTVGRVYEIDVK</sequence>
<accession>A0A4Q9VU69</accession>
<dbReference type="AlphaFoldDB" id="A0A4Q9VU69"/>
<dbReference type="Proteomes" id="UP000292781">
    <property type="component" value="Unassembled WGS sequence"/>
</dbReference>
<reference evidence="1 2" key="1">
    <citation type="submission" date="2019-02" db="EMBL/GenBank/DDBJ databases">
        <title>Siculibacillus lacustris gen. nov., sp. nov., a new rosette-forming bacterium isolated from a freshwater crater lake (Lake St. Ana, Romania).</title>
        <authorList>
            <person name="Felfoldi T."/>
            <person name="Marton Z."/>
            <person name="Szabo A."/>
            <person name="Mentes A."/>
            <person name="Boka K."/>
            <person name="Marialigeti K."/>
            <person name="Mathe I."/>
            <person name="Koncz M."/>
            <person name="Schumann P."/>
            <person name="Toth E."/>
        </authorList>
    </citation>
    <scope>NUCLEOTIDE SEQUENCE [LARGE SCALE GENOMIC DNA]</scope>
    <source>
        <strain evidence="1 2">SA-279</strain>
    </source>
</reference>
<evidence type="ECO:0000313" key="1">
    <source>
        <dbReference type="EMBL" id="TBW39552.1"/>
    </source>
</evidence>
<dbReference type="OrthoDB" id="7569565at2"/>
<keyword evidence="2" id="KW-1185">Reference proteome</keyword>
<proteinExistence type="predicted"/>
<gene>
    <name evidence="1" type="ORF">EYW49_06700</name>
</gene>
<dbReference type="RefSeq" id="WP_131307482.1">
    <property type="nucleotide sequence ID" value="NZ_SJFN01000007.1"/>
</dbReference>
<name>A0A4Q9VU69_9HYPH</name>
<dbReference type="EMBL" id="SJFN01000007">
    <property type="protein sequence ID" value="TBW39552.1"/>
    <property type="molecule type" value="Genomic_DNA"/>
</dbReference>
<evidence type="ECO:0000313" key="2">
    <source>
        <dbReference type="Proteomes" id="UP000292781"/>
    </source>
</evidence>
<comment type="caution">
    <text evidence="1">The sequence shown here is derived from an EMBL/GenBank/DDBJ whole genome shotgun (WGS) entry which is preliminary data.</text>
</comment>